<organism evidence="9 11">
    <name type="scientific">Enterococcus silesiacus</name>
    <dbReference type="NCBI Taxonomy" id="332949"/>
    <lineage>
        <taxon>Bacteria</taxon>
        <taxon>Bacillati</taxon>
        <taxon>Bacillota</taxon>
        <taxon>Bacilli</taxon>
        <taxon>Lactobacillales</taxon>
        <taxon>Enterococcaceae</taxon>
        <taxon>Enterococcus</taxon>
    </lineage>
</organism>
<accession>A0A0S3K9Q8</accession>
<keyword evidence="6" id="KW-1133">Transmembrane helix</keyword>
<keyword evidence="4" id="KW-0572">Peptidoglycan-anchor</keyword>
<keyword evidence="10" id="KW-1185">Reference proteome</keyword>
<dbReference type="OrthoDB" id="2193881at2"/>
<dbReference type="Proteomes" id="UP000183039">
    <property type="component" value="Unassembled WGS sequence"/>
</dbReference>
<evidence type="ECO:0000256" key="1">
    <source>
        <dbReference type="ARBA" id="ARBA00022512"/>
    </source>
</evidence>
<dbReference type="Pfam" id="PF00746">
    <property type="entry name" value="Gram_pos_anchor"/>
    <property type="match status" value="1"/>
</dbReference>
<evidence type="ECO:0000256" key="5">
    <source>
        <dbReference type="SAM" id="MobiDB-lite"/>
    </source>
</evidence>
<evidence type="ECO:0000259" key="7">
    <source>
        <dbReference type="Pfam" id="PF00746"/>
    </source>
</evidence>
<reference evidence="8 10" key="2">
    <citation type="submission" date="2015-12" db="EMBL/GenBank/DDBJ databases">
        <authorList>
            <person name="Lauer A."/>
            <person name="Humrighouse B."/>
            <person name="Loparev V."/>
            <person name="Shewmaker P.L."/>
            <person name="Whitney A.M."/>
            <person name="McLaughlin R.W."/>
        </authorList>
    </citation>
    <scope>NUCLEOTIDE SEQUENCE [LARGE SCALE GENOMIC DNA]</scope>
    <source>
        <strain evidence="8 10">LMG 23085</strain>
    </source>
</reference>
<name>A0A0S3K9Q8_9ENTE</name>
<keyword evidence="1" id="KW-0134">Cell wall</keyword>
<feature type="transmembrane region" description="Helical" evidence="6">
    <location>
        <begin position="88"/>
        <end position="105"/>
    </location>
</feature>
<evidence type="ECO:0000256" key="4">
    <source>
        <dbReference type="ARBA" id="ARBA00023088"/>
    </source>
</evidence>
<dbReference type="KEGG" id="ess:ATZ33_06205"/>
<keyword evidence="6" id="KW-0472">Membrane</keyword>
<keyword evidence="2" id="KW-0964">Secreted</keyword>
<evidence type="ECO:0000313" key="10">
    <source>
        <dbReference type="Proteomes" id="UP000065511"/>
    </source>
</evidence>
<protein>
    <recommendedName>
        <fullName evidence="7">Gram-positive cocci surface proteins LPxTG domain-containing protein</fullName>
    </recommendedName>
</protein>
<evidence type="ECO:0000313" key="8">
    <source>
        <dbReference type="EMBL" id="ALS00974.1"/>
    </source>
</evidence>
<dbReference type="EMBL" id="CP013614">
    <property type="protein sequence ID" value="ALS00974.1"/>
    <property type="molecule type" value="Genomic_DNA"/>
</dbReference>
<keyword evidence="3" id="KW-0732">Signal</keyword>
<dbReference type="NCBIfam" id="TIGR01167">
    <property type="entry name" value="LPXTG_anchor"/>
    <property type="match status" value="1"/>
</dbReference>
<evidence type="ECO:0000256" key="6">
    <source>
        <dbReference type="SAM" id="Phobius"/>
    </source>
</evidence>
<evidence type="ECO:0000313" key="11">
    <source>
        <dbReference type="Proteomes" id="UP000183039"/>
    </source>
</evidence>
<proteinExistence type="predicted"/>
<gene>
    <name evidence="8" type="ORF">ATZ33_06205</name>
    <name evidence="9" type="ORF">RV15_GL001540</name>
</gene>
<sequence>MNKKFLRISILTISILGLMIFWKPVTSFADDGGQVGHEAVIEFYREDEKKDPPTTTSESKTNLNVSEGPQKSKPIGRFPQTGEIVRKSLMLSGIVLALSALYVYVKKQRKENEGETKP</sequence>
<dbReference type="RefSeq" id="WP_071878553.1">
    <property type="nucleotide sequence ID" value="NZ_JXLC01000021.1"/>
</dbReference>
<feature type="domain" description="Gram-positive cocci surface proteins LPxTG" evidence="7">
    <location>
        <begin position="79"/>
        <end position="112"/>
    </location>
</feature>
<dbReference type="Proteomes" id="UP000065511">
    <property type="component" value="Chromosome"/>
</dbReference>
<reference evidence="9 11" key="1">
    <citation type="submission" date="2014-12" db="EMBL/GenBank/DDBJ databases">
        <title>Draft genome sequences of 29 type strains of Enterococci.</title>
        <authorList>
            <person name="Zhong Z."/>
            <person name="Sun Z."/>
            <person name="Liu W."/>
            <person name="Zhang W."/>
            <person name="Zhang H."/>
        </authorList>
    </citation>
    <scope>NUCLEOTIDE SEQUENCE [LARGE SCALE GENOMIC DNA]</scope>
    <source>
        <strain evidence="9 11">DSM 22801</strain>
    </source>
</reference>
<dbReference type="InterPro" id="IPR019931">
    <property type="entry name" value="LPXTG_anchor"/>
</dbReference>
<feature type="region of interest" description="Disordered" evidence="5">
    <location>
        <begin position="44"/>
        <end position="79"/>
    </location>
</feature>
<dbReference type="EMBL" id="JXLC01000021">
    <property type="protein sequence ID" value="OJG89974.1"/>
    <property type="molecule type" value="Genomic_DNA"/>
</dbReference>
<evidence type="ECO:0000256" key="3">
    <source>
        <dbReference type="ARBA" id="ARBA00022729"/>
    </source>
</evidence>
<evidence type="ECO:0000256" key="2">
    <source>
        <dbReference type="ARBA" id="ARBA00022525"/>
    </source>
</evidence>
<feature type="transmembrane region" description="Helical" evidence="6">
    <location>
        <begin position="5"/>
        <end position="22"/>
    </location>
</feature>
<evidence type="ECO:0000313" key="9">
    <source>
        <dbReference type="EMBL" id="OJG89974.1"/>
    </source>
</evidence>
<feature type="compositionally biased region" description="Polar residues" evidence="5">
    <location>
        <begin position="53"/>
        <end position="69"/>
    </location>
</feature>
<keyword evidence="6" id="KW-0812">Transmembrane</keyword>
<dbReference type="AlphaFoldDB" id="A0A0S3K9Q8"/>